<keyword evidence="4" id="KW-0689">Ribosomal protein</keyword>
<dbReference type="CDD" id="cd04301">
    <property type="entry name" value="NAT_SF"/>
    <property type="match status" value="1"/>
</dbReference>
<dbReference type="PROSITE" id="PS51186">
    <property type="entry name" value="GNAT"/>
    <property type="match status" value="1"/>
</dbReference>
<evidence type="ECO:0000256" key="1">
    <source>
        <dbReference type="ARBA" id="ARBA00022679"/>
    </source>
</evidence>
<reference evidence="5" key="1">
    <citation type="submission" date="2016-11" db="EMBL/GenBank/DDBJ databases">
        <authorList>
            <person name="Varghese N."/>
            <person name="Submissions S."/>
        </authorList>
    </citation>
    <scope>NUCLEOTIDE SEQUENCE [LARGE SCALE GENOMIC DNA]</scope>
    <source>
        <strain evidence="5">YR203</strain>
    </source>
</reference>
<evidence type="ECO:0000313" key="5">
    <source>
        <dbReference type="Proteomes" id="UP000184108"/>
    </source>
</evidence>
<dbReference type="SUPFAM" id="SSF55729">
    <property type="entry name" value="Acyl-CoA N-acyltransferases (Nat)"/>
    <property type="match status" value="1"/>
</dbReference>
<dbReference type="InterPro" id="IPR016181">
    <property type="entry name" value="Acyl_CoA_acyltransferase"/>
</dbReference>
<dbReference type="Proteomes" id="UP000184108">
    <property type="component" value="Unassembled WGS sequence"/>
</dbReference>
<dbReference type="AlphaFoldDB" id="A0A1M5DAA5"/>
<dbReference type="PANTHER" id="PTHR43877">
    <property type="entry name" value="AMINOALKYLPHOSPHONATE N-ACETYLTRANSFERASE-RELATED-RELATED"/>
    <property type="match status" value="1"/>
</dbReference>
<keyword evidence="2" id="KW-0012">Acyltransferase</keyword>
<evidence type="ECO:0000259" key="3">
    <source>
        <dbReference type="PROSITE" id="PS51186"/>
    </source>
</evidence>
<sequence>MALANISMNILIREAKPEDIPQIQMVRNSVKENMLSDPGLVTDADCEEFLFERGKGWVCEIESRIVGFSIADLKEHNIWALFIHPDFENRGIGRKLHNIMLDWYFTQTSEDVWLGTAPETRAATFYKKTGWEETGTHGKEIKFEMTYNNWKRKR</sequence>
<proteinExistence type="predicted"/>
<dbReference type="InterPro" id="IPR000182">
    <property type="entry name" value="GNAT_dom"/>
</dbReference>
<dbReference type="Gene3D" id="3.40.630.30">
    <property type="match status" value="1"/>
</dbReference>
<dbReference type="EMBL" id="FQVE01000003">
    <property type="protein sequence ID" value="SHF63928.1"/>
    <property type="molecule type" value="Genomic_DNA"/>
</dbReference>
<dbReference type="InterPro" id="IPR050832">
    <property type="entry name" value="Bact_Acetyltransf"/>
</dbReference>
<gene>
    <name evidence="4" type="ORF">SAMN02787073_2532</name>
</gene>
<accession>A0A1M5DAA5</accession>
<protein>
    <submittedName>
        <fullName evidence="4">Ribosomal protein S18 acetylase RimI</fullName>
    </submittedName>
</protein>
<dbReference type="Pfam" id="PF13508">
    <property type="entry name" value="Acetyltransf_7"/>
    <property type="match status" value="1"/>
</dbReference>
<evidence type="ECO:0000256" key="2">
    <source>
        <dbReference type="ARBA" id="ARBA00023315"/>
    </source>
</evidence>
<dbReference type="GO" id="GO:0005840">
    <property type="term" value="C:ribosome"/>
    <property type="evidence" value="ECO:0007669"/>
    <property type="project" value="UniProtKB-KW"/>
</dbReference>
<evidence type="ECO:0000313" key="4">
    <source>
        <dbReference type="EMBL" id="SHF63928.1"/>
    </source>
</evidence>
<dbReference type="GO" id="GO:0016747">
    <property type="term" value="F:acyltransferase activity, transferring groups other than amino-acyl groups"/>
    <property type="evidence" value="ECO:0007669"/>
    <property type="project" value="InterPro"/>
</dbReference>
<name>A0A1M5DAA5_9FLAO</name>
<organism evidence="4 5">
    <name type="scientific">Chryseobacterium vrystaatense</name>
    <dbReference type="NCBI Taxonomy" id="307480"/>
    <lineage>
        <taxon>Bacteria</taxon>
        <taxon>Pseudomonadati</taxon>
        <taxon>Bacteroidota</taxon>
        <taxon>Flavobacteriia</taxon>
        <taxon>Flavobacteriales</taxon>
        <taxon>Weeksellaceae</taxon>
        <taxon>Chryseobacterium group</taxon>
        <taxon>Chryseobacterium</taxon>
    </lineage>
</organism>
<feature type="domain" description="N-acetyltransferase" evidence="3">
    <location>
        <begin position="10"/>
        <end position="150"/>
    </location>
</feature>
<keyword evidence="4" id="KW-0687">Ribonucleoprotein</keyword>
<dbReference type="PANTHER" id="PTHR43877:SF1">
    <property type="entry name" value="ACETYLTRANSFERASE"/>
    <property type="match status" value="1"/>
</dbReference>
<keyword evidence="1" id="KW-0808">Transferase</keyword>